<protein>
    <submittedName>
        <fullName evidence="2">Uncharacterized protein</fullName>
    </submittedName>
</protein>
<name>A0A9W6EEW7_ASPNG</name>
<gene>
    <name evidence="2" type="ORF">AnigIFM63604_002450</name>
</gene>
<organism evidence="2 3">
    <name type="scientific">Aspergillus niger</name>
    <dbReference type="NCBI Taxonomy" id="5061"/>
    <lineage>
        <taxon>Eukaryota</taxon>
        <taxon>Fungi</taxon>
        <taxon>Dikarya</taxon>
        <taxon>Ascomycota</taxon>
        <taxon>Pezizomycotina</taxon>
        <taxon>Eurotiomycetes</taxon>
        <taxon>Eurotiomycetidae</taxon>
        <taxon>Eurotiales</taxon>
        <taxon>Aspergillaceae</taxon>
        <taxon>Aspergillus</taxon>
        <taxon>Aspergillus subgen. Circumdati</taxon>
    </lineage>
</organism>
<feature type="region of interest" description="Disordered" evidence="1">
    <location>
        <begin position="24"/>
        <end position="46"/>
    </location>
</feature>
<evidence type="ECO:0000313" key="3">
    <source>
        <dbReference type="Proteomes" id="UP001144191"/>
    </source>
</evidence>
<evidence type="ECO:0000256" key="1">
    <source>
        <dbReference type="SAM" id="MobiDB-lite"/>
    </source>
</evidence>
<comment type="caution">
    <text evidence="2">The sequence shown here is derived from an EMBL/GenBank/DDBJ whole genome shotgun (WGS) entry which is preliminary data.</text>
</comment>
<accession>A0A9W6EEW7</accession>
<proteinExistence type="predicted"/>
<dbReference type="Proteomes" id="UP001144191">
    <property type="component" value="Unassembled WGS sequence"/>
</dbReference>
<evidence type="ECO:0000313" key="2">
    <source>
        <dbReference type="EMBL" id="GLA55658.1"/>
    </source>
</evidence>
<dbReference type="AlphaFoldDB" id="A0A9W6EEW7"/>
<reference evidence="2" key="1">
    <citation type="submission" date="2022-07" db="EMBL/GenBank/DDBJ databases">
        <title>Taxonomy of Aspergillus series Nigri: significant species reduction supported by multi-species coalescent approaches.</title>
        <authorList>
            <person name="Bian C."/>
            <person name="Kusuya Y."/>
            <person name="Sklenar F."/>
            <person name="D'hooge E."/>
            <person name="Yaguchi T."/>
            <person name="Takahashi H."/>
            <person name="Hubka V."/>
        </authorList>
    </citation>
    <scope>NUCLEOTIDE SEQUENCE</scope>
    <source>
        <strain evidence="2">IFM 63604</strain>
    </source>
</reference>
<dbReference type="EMBL" id="BRPB01000149">
    <property type="protein sequence ID" value="GLA55658.1"/>
    <property type="molecule type" value="Genomic_DNA"/>
</dbReference>
<sequence length="100" mass="11438">MDGFTLPYLHSRSYSGWLHGRQLRGAVSPKSRTEEPSGPDQPPQWADTLFKSTLWSEMRRKISKAKIKEVQKRAGDKFTRAFENNSQASTRDSYTMAIMA</sequence>